<dbReference type="Proteomes" id="UP001232992">
    <property type="component" value="Unassembled WGS sequence"/>
</dbReference>
<feature type="transmembrane region" description="Helical" evidence="2">
    <location>
        <begin position="30"/>
        <end position="53"/>
    </location>
</feature>
<evidence type="ECO:0000256" key="1">
    <source>
        <dbReference type="SAM" id="MobiDB-lite"/>
    </source>
</evidence>
<keyword evidence="4" id="KW-1185">Reference proteome</keyword>
<keyword evidence="2" id="KW-0472">Membrane</keyword>
<dbReference type="RefSeq" id="WP_283757690.1">
    <property type="nucleotide sequence ID" value="NZ_JAQOSQ010000005.1"/>
</dbReference>
<organism evidence="3 4">
    <name type="scientific">Roseofilum casamattae BLCC-M143</name>
    <dbReference type="NCBI Taxonomy" id="3022442"/>
    <lineage>
        <taxon>Bacteria</taxon>
        <taxon>Bacillati</taxon>
        <taxon>Cyanobacteriota</taxon>
        <taxon>Cyanophyceae</taxon>
        <taxon>Desertifilales</taxon>
        <taxon>Desertifilaceae</taxon>
        <taxon>Roseofilum</taxon>
        <taxon>Roseofilum casamattae</taxon>
    </lineage>
</organism>
<reference evidence="3 4" key="1">
    <citation type="submission" date="2023-01" db="EMBL/GenBank/DDBJ databases">
        <title>Novel diversity within Roseofilum (Cyanobacteria; Desertifilaceae) from marine benthic mats with descriptions of four novel species.</title>
        <authorList>
            <person name="Wang Y."/>
            <person name="Berthold D.E."/>
            <person name="Hu J."/>
            <person name="Lefler F.W."/>
            <person name="Laughinghouse H.D. IV."/>
        </authorList>
    </citation>
    <scope>NUCLEOTIDE SEQUENCE [LARGE SCALE GENOMIC DNA]</scope>
    <source>
        <strain evidence="3 4">BLCC-M143</strain>
    </source>
</reference>
<protein>
    <submittedName>
        <fullName evidence="3">Chromosome segregation ATPase</fullName>
    </submittedName>
</protein>
<dbReference type="EMBL" id="JAQOSQ010000005">
    <property type="protein sequence ID" value="MDJ1183036.1"/>
    <property type="molecule type" value="Genomic_DNA"/>
</dbReference>
<keyword evidence="2" id="KW-0812">Transmembrane</keyword>
<evidence type="ECO:0000313" key="3">
    <source>
        <dbReference type="EMBL" id="MDJ1183036.1"/>
    </source>
</evidence>
<keyword evidence="2" id="KW-1133">Transmembrane helix</keyword>
<proteinExistence type="predicted"/>
<evidence type="ECO:0000313" key="4">
    <source>
        <dbReference type="Proteomes" id="UP001232992"/>
    </source>
</evidence>
<name>A0ABT7BX52_9CYAN</name>
<gene>
    <name evidence="3" type="ORF">PMH09_07500</name>
</gene>
<evidence type="ECO:0000256" key="2">
    <source>
        <dbReference type="SAM" id="Phobius"/>
    </source>
</evidence>
<feature type="region of interest" description="Disordered" evidence="1">
    <location>
        <begin position="1"/>
        <end position="21"/>
    </location>
</feature>
<accession>A0ABT7BX52</accession>
<sequence length="698" mass="76957">MTSPSPPTTSNRHAQSAPDLQPKKIGPTSWLFWILLIVLIPGGLGFLSLATLLKLPNLPNCENVQWATASASLRLHCAQLAAEKQTGAGYLEAIEIVNALPEDHPLRPRINQSIEDWAANMLVLGDLLFDRGKLQEAIATAQKIPSNTATAELVNDRLERWRTVWEKAESIYSETEGLIRQRQWTLSFRKATKLLAIDNPYWAEEKYQELTELIQTARMDGEIIADGEDALELGGLENLLAAISELEKISESSYLYQEGQSLIRKLGGEIIEVATETLEGQDAQGAIAIVEQIPASAQLEAEVQDFTWLAKARQLTWNGTISGLEKAIAQAKQLDIKRPMYGKAQYLISQWEREIKDVARLEKARNLARSGGVNDLAKAVAEVSLISSENPRYNEASNLLDTWNGEIQTIEDRPYLNRAESLAIGGDISNLRSAIAEASAITAGRSLYHEAQTKIDRWQGQIERIEDRPYLSNAESLAFAGDMLSLQSAINEARRISPGRALYPQAQEKIDQWTGKLQRLEDAPYLDDARRYANRGDLNRAIATARQINPGRALSGEANGLIDQWQIALRAEATLREAQNMAIGGTADDLVAAIDRAEQVPWEHPLRQNAERQISNWGQQILDLARARASYDLPGAIAIASKLPSSHNLYAIARSEITAWEASIAPPVYTPEPDAPAPLPESVAPVPGLEVLPISDPN</sequence>
<comment type="caution">
    <text evidence="3">The sequence shown here is derived from an EMBL/GenBank/DDBJ whole genome shotgun (WGS) entry which is preliminary data.</text>
</comment>